<evidence type="ECO:0000313" key="14">
    <source>
        <dbReference type="Proteomes" id="UP001567538"/>
    </source>
</evidence>
<dbReference type="GO" id="GO:0009626">
    <property type="term" value="P:plant-type hypersensitive response"/>
    <property type="evidence" value="ECO:0007669"/>
    <property type="project" value="UniProtKB-KW"/>
</dbReference>
<dbReference type="GO" id="GO:0005737">
    <property type="term" value="C:cytoplasm"/>
    <property type="evidence" value="ECO:0007669"/>
    <property type="project" value="UniProtKB-SubCell"/>
</dbReference>
<dbReference type="InterPro" id="IPR044974">
    <property type="entry name" value="Disease_R_plants"/>
</dbReference>
<evidence type="ECO:0000313" key="13">
    <source>
        <dbReference type="EMBL" id="KAL1551786.1"/>
    </source>
</evidence>
<dbReference type="InterPro" id="IPR032675">
    <property type="entry name" value="LRR_dom_sf"/>
</dbReference>
<dbReference type="Gene3D" id="3.40.50.300">
    <property type="entry name" value="P-loop containing nucleotide triphosphate hydrolases"/>
    <property type="match status" value="1"/>
</dbReference>
<keyword evidence="10" id="KW-0067">ATP-binding</keyword>
<keyword evidence="4" id="KW-0963">Cytoplasm</keyword>
<evidence type="ECO:0000256" key="8">
    <source>
        <dbReference type="ARBA" id="ARBA00022741"/>
    </source>
</evidence>
<comment type="caution">
    <text evidence="13">The sequence shown here is derived from an EMBL/GenBank/DDBJ whole genome shotgun (WGS) entry which is preliminary data.</text>
</comment>
<evidence type="ECO:0000256" key="2">
    <source>
        <dbReference type="ARBA" id="ARBA00004496"/>
    </source>
</evidence>
<keyword evidence="5" id="KW-0433">Leucine-rich repeat</keyword>
<dbReference type="PRINTS" id="PR00364">
    <property type="entry name" value="DISEASERSIST"/>
</dbReference>
<dbReference type="Gene3D" id="1.10.8.430">
    <property type="entry name" value="Helical domain of apoptotic protease-activating factors"/>
    <property type="match status" value="1"/>
</dbReference>
<evidence type="ECO:0000256" key="3">
    <source>
        <dbReference type="ARBA" id="ARBA00008894"/>
    </source>
</evidence>
<dbReference type="EMBL" id="JBEAFC010000007">
    <property type="protein sequence ID" value="KAL1551786.1"/>
    <property type="molecule type" value="Genomic_DNA"/>
</dbReference>
<dbReference type="GO" id="GO:0005524">
    <property type="term" value="F:ATP binding"/>
    <property type="evidence" value="ECO:0007669"/>
    <property type="project" value="UniProtKB-KW"/>
</dbReference>
<evidence type="ECO:0000259" key="12">
    <source>
        <dbReference type="Pfam" id="PF23559"/>
    </source>
</evidence>
<comment type="subcellular location">
    <subcellularLocation>
        <location evidence="2">Cytoplasm</location>
    </subcellularLocation>
</comment>
<dbReference type="GO" id="GO:0051607">
    <property type="term" value="P:defense response to virus"/>
    <property type="evidence" value="ECO:0007669"/>
    <property type="project" value="UniProtKB-ARBA"/>
</dbReference>
<organism evidence="13 14">
    <name type="scientific">Salvia divinorum</name>
    <name type="common">Maria pastora</name>
    <name type="synonym">Diviner's sage</name>
    <dbReference type="NCBI Taxonomy" id="28513"/>
    <lineage>
        <taxon>Eukaryota</taxon>
        <taxon>Viridiplantae</taxon>
        <taxon>Streptophyta</taxon>
        <taxon>Embryophyta</taxon>
        <taxon>Tracheophyta</taxon>
        <taxon>Spermatophyta</taxon>
        <taxon>Magnoliopsida</taxon>
        <taxon>eudicotyledons</taxon>
        <taxon>Gunneridae</taxon>
        <taxon>Pentapetalae</taxon>
        <taxon>asterids</taxon>
        <taxon>lamiids</taxon>
        <taxon>Lamiales</taxon>
        <taxon>Lamiaceae</taxon>
        <taxon>Nepetoideae</taxon>
        <taxon>Mentheae</taxon>
        <taxon>Salviinae</taxon>
        <taxon>Salvia</taxon>
        <taxon>Salvia subgen. Calosphace</taxon>
    </lineage>
</organism>
<dbReference type="PANTHER" id="PTHR23155">
    <property type="entry name" value="DISEASE RESISTANCE PROTEIN RP"/>
    <property type="match status" value="1"/>
</dbReference>
<dbReference type="Pfam" id="PF00931">
    <property type="entry name" value="NB-ARC"/>
    <property type="match status" value="1"/>
</dbReference>
<sequence length="885" mass="100895">MAAYAAVVSLMHIIDDIEHHPSPPISLDKHQAESVTEKLVFLRGFLESYDSPFAYSDEADPVEMRIADATYAAGDVIESYIVDTIHLSAETTDDDGHLQISCMHFYQDFQKVIEDIDLIKKEVMVITREKKQQQRNVPASDDAGLRSGLAEKSSLMVGFDGVLLQLLDRLAGGRTSRQIIPIVGMGGIGKTTLAKGAFEHPLVKEHFDICMWATISQDHNIGQTLKEVLSLARGDLSNESEEELGEKLYKYLAGRRYLIVMDDMWSIEAWDKMRFFFPDFSNGSRILVTTRMSNLAVHLTDSDSLLNMRFLDKVSSWSLFSKTVFGEESFPTQLKKVGKRIVEKCDGLPLSISVIGGVMAKSEPTQEYWEHIEKNLSSIVNSENDEYCLRILKLSYDYLPAYLKPCFLYMGVFEEDSVISVSTIAKLWVSEGFLKPIDNKSLSTTAKEYLKELLDRNLILVHELGLLGNMKSCKIHDLLRDLSLQEAHKQRFFHTLREHSARVENRQRRIVIPRNASKEKILDALESTPHARSYLCHVNRVPQLPNSRLLRTTSIYDSKSGKVGIECSRENVFQLVNSRYIAFPAPREFQIPSSISLLWDLDTLIIHSWNDLTAPVEIWKMHKLRRVEFPNRKLCLPDPPSTDNDVTIMENLEALKGVKNFSLNEEVVKRIPNIKKLYMSYVGNQNERVNSLSYLRYLSKLEKLLVATRTESGEHLRNISFPCSLTKLVLRVTQDFELEDTLHEIGSLPLLHKLIVLRGRFRTRKWETSEGQFLNLKSLSLIDCGDLENWTVSDSSHFPLLQKLILRGLGKLQEIPSEIGEIPFLKSIELEYCSELAVLSSKNIVEEQEDLHGDQLDLYVRAKVWSTQEVMLRLTGSNFQVTSSV</sequence>
<dbReference type="Pfam" id="PF23559">
    <property type="entry name" value="WHD_DRP"/>
    <property type="match status" value="1"/>
</dbReference>
<keyword evidence="14" id="KW-1185">Reference proteome</keyword>
<dbReference type="PANTHER" id="PTHR23155:SF1152">
    <property type="entry name" value="AAA+ ATPASE DOMAIN-CONTAINING PROTEIN"/>
    <property type="match status" value="1"/>
</dbReference>
<dbReference type="FunFam" id="1.10.10.10:FF:000322">
    <property type="entry name" value="Probable disease resistance protein At1g63360"/>
    <property type="match status" value="1"/>
</dbReference>
<keyword evidence="6" id="KW-0381">Hypersensitive response</keyword>
<keyword evidence="7" id="KW-0677">Repeat</keyword>
<dbReference type="InterPro" id="IPR058922">
    <property type="entry name" value="WHD_DRP"/>
</dbReference>
<evidence type="ECO:0000256" key="1">
    <source>
        <dbReference type="ARBA" id="ARBA00002074"/>
    </source>
</evidence>
<dbReference type="InterPro" id="IPR036388">
    <property type="entry name" value="WH-like_DNA-bd_sf"/>
</dbReference>
<dbReference type="Proteomes" id="UP001567538">
    <property type="component" value="Unassembled WGS sequence"/>
</dbReference>
<keyword evidence="8" id="KW-0547">Nucleotide-binding</keyword>
<dbReference type="Gene3D" id="3.80.10.10">
    <property type="entry name" value="Ribonuclease Inhibitor"/>
    <property type="match status" value="1"/>
</dbReference>
<gene>
    <name evidence="13" type="ORF">AAHA92_19586</name>
</gene>
<accession>A0ABD1HA30</accession>
<dbReference type="Gene3D" id="1.10.10.10">
    <property type="entry name" value="Winged helix-like DNA-binding domain superfamily/Winged helix DNA-binding domain"/>
    <property type="match status" value="1"/>
</dbReference>
<feature type="domain" description="NB-ARC" evidence="11">
    <location>
        <begin position="166"/>
        <end position="327"/>
    </location>
</feature>
<keyword evidence="9" id="KW-0611">Plant defense</keyword>
<dbReference type="SUPFAM" id="SSF52540">
    <property type="entry name" value="P-loop containing nucleoside triphosphate hydrolases"/>
    <property type="match status" value="1"/>
</dbReference>
<name>A0ABD1HA30_SALDI</name>
<evidence type="ECO:0000256" key="4">
    <source>
        <dbReference type="ARBA" id="ARBA00022490"/>
    </source>
</evidence>
<dbReference type="InterPro" id="IPR042197">
    <property type="entry name" value="Apaf_helical"/>
</dbReference>
<dbReference type="Gene3D" id="1.20.5.4130">
    <property type="match status" value="1"/>
</dbReference>
<dbReference type="AlphaFoldDB" id="A0ABD1HA30"/>
<proteinExistence type="inferred from homology"/>
<evidence type="ECO:0000256" key="7">
    <source>
        <dbReference type="ARBA" id="ARBA00022737"/>
    </source>
</evidence>
<dbReference type="FunFam" id="3.40.50.300:FF:001091">
    <property type="entry name" value="Probable disease resistance protein At1g61300"/>
    <property type="match status" value="1"/>
</dbReference>
<reference evidence="13 14" key="1">
    <citation type="submission" date="2024-06" db="EMBL/GenBank/DDBJ databases">
        <title>A chromosome level genome sequence of Diviner's sage (Salvia divinorum).</title>
        <authorList>
            <person name="Ford S.A."/>
            <person name="Ro D.-K."/>
            <person name="Ness R.W."/>
            <person name="Phillips M.A."/>
        </authorList>
    </citation>
    <scope>NUCLEOTIDE SEQUENCE [LARGE SCALE GENOMIC DNA]</scope>
    <source>
        <strain evidence="13">SAF-2024a</strain>
        <tissue evidence="13">Leaf</tissue>
    </source>
</reference>
<dbReference type="InterPro" id="IPR027417">
    <property type="entry name" value="P-loop_NTPase"/>
</dbReference>
<evidence type="ECO:0000256" key="5">
    <source>
        <dbReference type="ARBA" id="ARBA00022614"/>
    </source>
</evidence>
<evidence type="ECO:0000259" key="11">
    <source>
        <dbReference type="Pfam" id="PF00931"/>
    </source>
</evidence>
<evidence type="ECO:0000256" key="10">
    <source>
        <dbReference type="ARBA" id="ARBA00022840"/>
    </source>
</evidence>
<comment type="similarity">
    <text evidence="3">Belongs to the disease resistance NB-LRR family.</text>
</comment>
<feature type="domain" description="Disease resistance protein winged helix" evidence="12">
    <location>
        <begin position="412"/>
        <end position="482"/>
    </location>
</feature>
<comment type="function">
    <text evidence="1">Confers resistance to late blight (Phytophthora infestans) races carrying the avirulence gene Avr1. Resistance proteins guard the plant against pathogens that contain an appropriate avirulence protein via an indirect interaction with this avirulence protein. That triggers a defense system including the hypersensitive response, which restricts the pathogen growth.</text>
</comment>
<dbReference type="SUPFAM" id="SSF52058">
    <property type="entry name" value="L domain-like"/>
    <property type="match status" value="1"/>
</dbReference>
<evidence type="ECO:0000256" key="6">
    <source>
        <dbReference type="ARBA" id="ARBA00022667"/>
    </source>
</evidence>
<protein>
    <submittedName>
        <fullName evidence="13">Late blight resistance protein R1A-3 isoform X1</fullName>
    </submittedName>
</protein>
<evidence type="ECO:0000256" key="9">
    <source>
        <dbReference type="ARBA" id="ARBA00022821"/>
    </source>
</evidence>
<dbReference type="InterPro" id="IPR002182">
    <property type="entry name" value="NB-ARC"/>
</dbReference>